<organism evidence="2 3">
    <name type="scientific">Portunus trituberculatus</name>
    <name type="common">Swimming crab</name>
    <name type="synonym">Neptunus trituberculatus</name>
    <dbReference type="NCBI Taxonomy" id="210409"/>
    <lineage>
        <taxon>Eukaryota</taxon>
        <taxon>Metazoa</taxon>
        <taxon>Ecdysozoa</taxon>
        <taxon>Arthropoda</taxon>
        <taxon>Crustacea</taxon>
        <taxon>Multicrustacea</taxon>
        <taxon>Malacostraca</taxon>
        <taxon>Eumalacostraca</taxon>
        <taxon>Eucarida</taxon>
        <taxon>Decapoda</taxon>
        <taxon>Pleocyemata</taxon>
        <taxon>Brachyura</taxon>
        <taxon>Eubrachyura</taxon>
        <taxon>Portunoidea</taxon>
        <taxon>Portunidae</taxon>
        <taxon>Portuninae</taxon>
        <taxon>Portunus</taxon>
    </lineage>
</organism>
<protein>
    <submittedName>
        <fullName evidence="2">Uncharacterized protein</fullName>
    </submittedName>
</protein>
<accession>A0A5B7JG10</accession>
<evidence type="ECO:0000256" key="1">
    <source>
        <dbReference type="SAM" id="MobiDB-lite"/>
    </source>
</evidence>
<evidence type="ECO:0000313" key="2">
    <source>
        <dbReference type="EMBL" id="MPC93515.1"/>
    </source>
</evidence>
<dbReference type="AlphaFoldDB" id="A0A5B7JG10"/>
<gene>
    <name evidence="2" type="ORF">E2C01_088647</name>
</gene>
<feature type="compositionally biased region" description="Polar residues" evidence="1">
    <location>
        <begin position="51"/>
        <end position="60"/>
    </location>
</feature>
<evidence type="ECO:0000313" key="3">
    <source>
        <dbReference type="Proteomes" id="UP000324222"/>
    </source>
</evidence>
<reference evidence="2 3" key="1">
    <citation type="submission" date="2019-05" db="EMBL/GenBank/DDBJ databases">
        <title>Another draft genome of Portunus trituberculatus and its Hox gene families provides insights of decapod evolution.</title>
        <authorList>
            <person name="Jeong J.-H."/>
            <person name="Song I."/>
            <person name="Kim S."/>
            <person name="Choi T."/>
            <person name="Kim D."/>
            <person name="Ryu S."/>
            <person name="Kim W."/>
        </authorList>
    </citation>
    <scope>NUCLEOTIDE SEQUENCE [LARGE SCALE GENOMIC DNA]</scope>
    <source>
        <tissue evidence="2">Muscle</tissue>
    </source>
</reference>
<keyword evidence="3" id="KW-1185">Reference proteome</keyword>
<comment type="caution">
    <text evidence="2">The sequence shown here is derived from an EMBL/GenBank/DDBJ whole genome shotgun (WGS) entry which is preliminary data.</text>
</comment>
<proteinExistence type="predicted"/>
<dbReference type="EMBL" id="VSRR010095111">
    <property type="protein sequence ID" value="MPC93515.1"/>
    <property type="molecule type" value="Genomic_DNA"/>
</dbReference>
<name>A0A5B7JG10_PORTR</name>
<feature type="region of interest" description="Disordered" evidence="1">
    <location>
        <begin position="1"/>
        <end position="60"/>
    </location>
</feature>
<sequence>MKTWSLDTAGPLHRPTTAPPSPIPAWHATPRPPRPASHHSRTPHGAPPRHTSLSTLKYRL</sequence>
<dbReference type="Proteomes" id="UP000324222">
    <property type="component" value="Unassembled WGS sequence"/>
</dbReference>